<dbReference type="Proteomes" id="UP001064048">
    <property type="component" value="Chromosome 17"/>
</dbReference>
<dbReference type="EMBL" id="CM046117">
    <property type="protein sequence ID" value="KAI8436745.1"/>
    <property type="molecule type" value="Genomic_DNA"/>
</dbReference>
<evidence type="ECO:0000313" key="1">
    <source>
        <dbReference type="EMBL" id="KAI8436745.1"/>
    </source>
</evidence>
<evidence type="ECO:0000313" key="2">
    <source>
        <dbReference type="Proteomes" id="UP001064048"/>
    </source>
</evidence>
<keyword evidence="2" id="KW-1185">Reference proteome</keyword>
<gene>
    <name evidence="1" type="ORF">MSG28_010216</name>
</gene>
<name>A0ACC0KKE0_CHOFU</name>
<sequence>MSTAITAFKETEHPPIISSVLVYPPNSRSSDIYAPHHITKQLRWEIHCSMESNSVSSRPTNKSRIRLLVFVPSSDIMLESNNNCWNNMRQNHTANLKTYKLVILQVSSKIQI</sequence>
<organism evidence="1 2">
    <name type="scientific">Choristoneura fumiferana</name>
    <name type="common">Spruce budworm moth</name>
    <name type="synonym">Archips fumiferana</name>
    <dbReference type="NCBI Taxonomy" id="7141"/>
    <lineage>
        <taxon>Eukaryota</taxon>
        <taxon>Metazoa</taxon>
        <taxon>Ecdysozoa</taxon>
        <taxon>Arthropoda</taxon>
        <taxon>Hexapoda</taxon>
        <taxon>Insecta</taxon>
        <taxon>Pterygota</taxon>
        <taxon>Neoptera</taxon>
        <taxon>Endopterygota</taxon>
        <taxon>Lepidoptera</taxon>
        <taxon>Glossata</taxon>
        <taxon>Ditrysia</taxon>
        <taxon>Tortricoidea</taxon>
        <taxon>Tortricidae</taxon>
        <taxon>Tortricinae</taxon>
        <taxon>Choristoneura</taxon>
    </lineage>
</organism>
<proteinExistence type="predicted"/>
<reference evidence="1 2" key="1">
    <citation type="journal article" date="2022" name="Genome Biol. Evol.">
        <title>The Spruce Budworm Genome: Reconstructing the Evolutionary History of Antifreeze Proteins.</title>
        <authorList>
            <person name="Beliveau C."/>
            <person name="Gagne P."/>
            <person name="Picq S."/>
            <person name="Vernygora O."/>
            <person name="Keeling C.I."/>
            <person name="Pinkney K."/>
            <person name="Doucet D."/>
            <person name="Wen F."/>
            <person name="Johnston J.S."/>
            <person name="Maaroufi H."/>
            <person name="Boyle B."/>
            <person name="Laroche J."/>
            <person name="Dewar K."/>
            <person name="Juretic N."/>
            <person name="Blackburn G."/>
            <person name="Nisole A."/>
            <person name="Brunet B."/>
            <person name="Brandao M."/>
            <person name="Lumley L."/>
            <person name="Duan J."/>
            <person name="Quan G."/>
            <person name="Lucarotti C.J."/>
            <person name="Roe A.D."/>
            <person name="Sperling F.A.H."/>
            <person name="Levesque R.C."/>
            <person name="Cusson M."/>
        </authorList>
    </citation>
    <scope>NUCLEOTIDE SEQUENCE [LARGE SCALE GENOMIC DNA]</scope>
    <source>
        <strain evidence="1">Glfc:IPQL:Cfum</strain>
    </source>
</reference>
<protein>
    <submittedName>
        <fullName evidence="1">Uncharacterized protein</fullName>
    </submittedName>
</protein>
<comment type="caution">
    <text evidence="1">The sequence shown here is derived from an EMBL/GenBank/DDBJ whole genome shotgun (WGS) entry which is preliminary data.</text>
</comment>
<accession>A0ACC0KKE0</accession>